<keyword evidence="6 7" id="KW-0119">Carbohydrate metabolism</keyword>
<comment type="function">
    <text evidence="2 7">Converts N-acetylmannosamine-6-phosphate (ManNAc-6-P) to N-acetylglucosamine-6-phosphate (GlcNAc-6-P).</text>
</comment>
<dbReference type="Proteomes" id="UP000309170">
    <property type="component" value="Unassembled WGS sequence"/>
</dbReference>
<dbReference type="PANTHER" id="PTHR36204">
    <property type="entry name" value="N-ACETYLMANNOSAMINE-6-PHOSPHATE 2-EPIMERASE-RELATED"/>
    <property type="match status" value="1"/>
</dbReference>
<dbReference type="FunFam" id="3.20.20.70:FF:000035">
    <property type="entry name" value="Putative N-acetylmannosamine-6-phosphate 2-epimerase"/>
    <property type="match status" value="1"/>
</dbReference>
<dbReference type="CDD" id="cd04729">
    <property type="entry name" value="NanE"/>
    <property type="match status" value="1"/>
</dbReference>
<dbReference type="Pfam" id="PF04131">
    <property type="entry name" value="NanE"/>
    <property type="match status" value="1"/>
</dbReference>
<dbReference type="EC" id="5.1.3.9" evidence="7"/>
<name>A0A9X8ZHJ9_9BACI</name>
<evidence type="ECO:0000313" key="8">
    <source>
        <dbReference type="EMBL" id="TKH11990.1"/>
    </source>
</evidence>
<evidence type="ECO:0000256" key="7">
    <source>
        <dbReference type="HAMAP-Rule" id="MF_01235"/>
    </source>
</evidence>
<comment type="caution">
    <text evidence="8">The sequence shown here is derived from an EMBL/GenBank/DDBJ whole genome shotgun (WGS) entry which is preliminary data.</text>
</comment>
<evidence type="ECO:0000313" key="9">
    <source>
        <dbReference type="Proteomes" id="UP000309170"/>
    </source>
</evidence>
<dbReference type="Gene3D" id="3.20.20.70">
    <property type="entry name" value="Aldolase class I"/>
    <property type="match status" value="1"/>
</dbReference>
<dbReference type="EMBL" id="SZNT01000130">
    <property type="protein sequence ID" value="TKH11990.1"/>
    <property type="molecule type" value="Genomic_DNA"/>
</dbReference>
<dbReference type="InterPro" id="IPR013785">
    <property type="entry name" value="Aldolase_TIM"/>
</dbReference>
<evidence type="ECO:0000256" key="3">
    <source>
        <dbReference type="ARBA" id="ARBA00005081"/>
    </source>
</evidence>
<dbReference type="HAMAP" id="MF_01235">
    <property type="entry name" value="ManNAc6P_epimer"/>
    <property type="match status" value="1"/>
</dbReference>
<keyword evidence="5 7" id="KW-0413">Isomerase</keyword>
<dbReference type="NCBIfam" id="NF002231">
    <property type="entry name" value="PRK01130.1"/>
    <property type="match status" value="1"/>
</dbReference>
<evidence type="ECO:0000256" key="1">
    <source>
        <dbReference type="ARBA" id="ARBA00000056"/>
    </source>
</evidence>
<evidence type="ECO:0000256" key="6">
    <source>
        <dbReference type="ARBA" id="ARBA00023277"/>
    </source>
</evidence>
<dbReference type="InterPro" id="IPR011060">
    <property type="entry name" value="RibuloseP-bd_barrel"/>
</dbReference>
<reference evidence="8 9" key="1">
    <citation type="journal article" date="2019" name="Environ. Microbiol.">
        <title>An active ?-lactamase is a part of an orchestrated cell wall stress resistance network of Bacillus subtilis and related rhizosphere species.</title>
        <authorList>
            <person name="Bucher T."/>
            <person name="Keren-Paz A."/>
            <person name="Hausser J."/>
            <person name="Olender T."/>
            <person name="Cytryn E."/>
            <person name="Kolodkin-Gal I."/>
        </authorList>
    </citation>
    <scope>NUCLEOTIDE SEQUENCE [LARGE SCALE GENOMIC DNA]</scope>
    <source>
        <strain evidence="8 9">I4</strain>
    </source>
</reference>
<dbReference type="PANTHER" id="PTHR36204:SF1">
    <property type="entry name" value="N-ACETYLMANNOSAMINE-6-PHOSPHATE 2-EPIMERASE-RELATED"/>
    <property type="match status" value="1"/>
</dbReference>
<accession>A0A9X8ZHJ9</accession>
<comment type="catalytic activity">
    <reaction evidence="1 7">
        <text>an N-acyl-D-glucosamine 6-phosphate = an N-acyl-D-mannosamine 6-phosphate</text>
        <dbReference type="Rhea" id="RHEA:23932"/>
        <dbReference type="ChEBI" id="CHEBI:57599"/>
        <dbReference type="ChEBI" id="CHEBI:57666"/>
        <dbReference type="EC" id="5.1.3.9"/>
    </reaction>
</comment>
<comment type="similarity">
    <text evidence="4 7">Belongs to the NanE family.</text>
</comment>
<proteinExistence type="inferred from homology"/>
<comment type="pathway">
    <text evidence="3 7">Amino-sugar metabolism; N-acetylneuraminate degradation; D-fructose 6-phosphate from N-acetylneuraminate: step 3/5.</text>
</comment>
<dbReference type="GO" id="GO:0019262">
    <property type="term" value="P:N-acetylneuraminate catabolic process"/>
    <property type="evidence" value="ECO:0007669"/>
    <property type="project" value="UniProtKB-UniRule"/>
</dbReference>
<dbReference type="SUPFAM" id="SSF51366">
    <property type="entry name" value="Ribulose-phoshate binding barrel"/>
    <property type="match status" value="1"/>
</dbReference>
<evidence type="ECO:0000256" key="5">
    <source>
        <dbReference type="ARBA" id="ARBA00023235"/>
    </source>
</evidence>
<dbReference type="GO" id="GO:0005975">
    <property type="term" value="P:carbohydrate metabolic process"/>
    <property type="evidence" value="ECO:0007669"/>
    <property type="project" value="UniProtKB-UniRule"/>
</dbReference>
<evidence type="ECO:0000256" key="2">
    <source>
        <dbReference type="ARBA" id="ARBA00002147"/>
    </source>
</evidence>
<dbReference type="InterPro" id="IPR007260">
    <property type="entry name" value="NanE"/>
</dbReference>
<gene>
    <name evidence="7" type="primary">nanE</name>
    <name evidence="8" type="ORF">FC678_10600</name>
</gene>
<protein>
    <recommendedName>
        <fullName evidence="7">Putative N-acetylmannosamine-6-phosphate 2-epimerase</fullName>
        <ecNumber evidence="7">5.1.3.9</ecNumber>
    </recommendedName>
    <alternativeName>
        <fullName evidence="7">ManNAc-6-P epimerase</fullName>
    </alternativeName>
</protein>
<dbReference type="GO" id="GO:0006053">
    <property type="term" value="P:N-acetylmannosamine catabolic process"/>
    <property type="evidence" value="ECO:0007669"/>
    <property type="project" value="TreeGrafter"/>
</dbReference>
<dbReference type="GO" id="GO:0005829">
    <property type="term" value="C:cytosol"/>
    <property type="evidence" value="ECO:0007669"/>
    <property type="project" value="TreeGrafter"/>
</dbReference>
<dbReference type="GO" id="GO:0047465">
    <property type="term" value="F:N-acylglucosamine-6-phosphate 2-epimerase activity"/>
    <property type="evidence" value="ECO:0007669"/>
    <property type="project" value="UniProtKB-EC"/>
</dbReference>
<dbReference type="AlphaFoldDB" id="A0A9X8ZHJ9"/>
<sequence length="260" mass="28812">MTQSIWTLVISSNWNLIYQGRACRKFLGDDEVNRDTFFKNIHNNLIVSCQALEDEPLHGSDIMAKMSQAAKEGGAKAIRSNTASDVAAIKKQTGLPVIGLLKRDYPDNEVFITPTLKEVNELLAVNPDVIALDATIRKRPHGETLKDLVSYIHGQSDTLVMADIATLRDAEYAIECEVDMISTTLSGYTSDSPKFEGPDFDLVERLSKTSTVPVIAEGRIQTPEQARRMLELGAWSIVVGSSITRPQLITKTFTDKIRML</sequence>
<organism evidence="8 9">
    <name type="scientific">Peribacillus simplex</name>
    <dbReference type="NCBI Taxonomy" id="1478"/>
    <lineage>
        <taxon>Bacteria</taxon>
        <taxon>Bacillati</taxon>
        <taxon>Bacillota</taxon>
        <taxon>Bacilli</taxon>
        <taxon>Bacillales</taxon>
        <taxon>Bacillaceae</taxon>
        <taxon>Peribacillus</taxon>
    </lineage>
</organism>
<evidence type="ECO:0000256" key="4">
    <source>
        <dbReference type="ARBA" id="ARBA00007439"/>
    </source>
</evidence>